<evidence type="ECO:0000313" key="8">
    <source>
        <dbReference type="Proteomes" id="UP000015480"/>
    </source>
</evidence>
<dbReference type="InterPro" id="IPR018511">
    <property type="entry name" value="Hemolysin-typ_Ca-bd_CS"/>
</dbReference>
<evidence type="ECO:0000256" key="2">
    <source>
        <dbReference type="ARBA" id="ARBA00004613"/>
    </source>
</evidence>
<organism evidence="7 8">
    <name type="scientific">Paracoccus aminophilus JCM 7686</name>
    <dbReference type="NCBI Taxonomy" id="1367847"/>
    <lineage>
        <taxon>Bacteria</taxon>
        <taxon>Pseudomonadati</taxon>
        <taxon>Pseudomonadota</taxon>
        <taxon>Alphaproteobacteria</taxon>
        <taxon>Rhodobacterales</taxon>
        <taxon>Paracoccaceae</taxon>
        <taxon>Paracoccus</taxon>
    </lineage>
</organism>
<sequence length="699" mass="73054">MSVQSLSPKSSGGSVTLDAARFEGSFDALASIATSARMSVGDTFSGRLSWAGDVDWIGIDLSAGQRIQVDVTGIGRLGLNDPLLVLRDMFGNVISTFDDSNGTLNPTGFLTAATAGRYFIEVQGYTASGFLGAVGEYRVSVSSVASPPVFTPAQIAHQLTDGFWENLGESRRSFDVAPGGTLNVDLSGLNAAGKSVALMALNTWSEMSGIKFNTNLRPGQTAHIVIDDNRLGRAYATHDRFSADGHTERATINIGSDWIADYGRGLNSYGYQTYLHEIGHALGLGHAGNYNGNAVYGVDELFRNDSWQATIMSYFSQSQNTSINASYAFTATPMIADLIAIRDLYGPTQLRTGDTIYGEGSNAGGVYGLIARQITAGLRDKITFTIHDDGGRDTLDLHSDKMMQSIDLTPGSVSSAYGLTGNISISASTVIENVIAGSSHDLIIGNDADNQIWGGAGNDTIYGGAGNDTLYGGAGANLLVGGTGNDVYVVTDPRDRIVEARNAGIDTVISIGNDYRLGANLENLTLQGRGPLQGTGNGLDNVIRGNIGANVLSGLGGNDTIFGGAGHDLLMGGAGNDRLVGGAGRDTLLGGIGNDTLLGGAGNDELRGGAGNDVLYGGAGADRFIFEAGHDAIMDFQRGVDTIVLSERLWGGRHLTTAQVLQMASEVAGHVVFDFGNGNRLDVHGVQRVAHLADDLAFL</sequence>
<evidence type="ECO:0000259" key="6">
    <source>
        <dbReference type="SMART" id="SM00235"/>
    </source>
</evidence>
<dbReference type="PRINTS" id="PR00313">
    <property type="entry name" value="CABNDNGRPT"/>
</dbReference>
<keyword evidence="7" id="KW-0378">Hydrolase</keyword>
<comment type="cofactor">
    <cofactor evidence="1">
        <name>Ca(2+)</name>
        <dbReference type="ChEBI" id="CHEBI:29108"/>
    </cofactor>
</comment>
<dbReference type="SUPFAM" id="SSF55486">
    <property type="entry name" value="Metalloproteases ('zincins'), catalytic domain"/>
    <property type="match status" value="1"/>
</dbReference>
<dbReference type="Proteomes" id="UP000015480">
    <property type="component" value="Chromosome"/>
</dbReference>
<dbReference type="PANTHER" id="PTHR38340:SF1">
    <property type="entry name" value="S-LAYER PROTEIN"/>
    <property type="match status" value="1"/>
</dbReference>
<reference evidence="7 8" key="1">
    <citation type="journal article" date="2014" name="BMC Genomics">
        <title>Architecture and functions of a multipartite genome of the methylotrophic bacterium Paracoccus aminophilus JCM 7686, containing primary and secondary chromids.</title>
        <authorList>
            <person name="Dziewit L."/>
            <person name="Czarnecki J."/>
            <person name="Wibberg D."/>
            <person name="Radlinska M."/>
            <person name="Mrozek P."/>
            <person name="Szymczak M."/>
            <person name="Schluter A."/>
            <person name="Puhler A."/>
            <person name="Bartosik D."/>
        </authorList>
    </citation>
    <scope>NUCLEOTIDE SEQUENCE [LARGE SCALE GENOMIC DNA]</scope>
    <source>
        <strain evidence="7">JCM 7686</strain>
    </source>
</reference>
<comment type="similarity">
    <text evidence="3">Belongs to the peptidase M10B family.</text>
</comment>
<dbReference type="InterPro" id="IPR050557">
    <property type="entry name" value="RTX_toxin/Mannuronan_C5-epim"/>
</dbReference>
<dbReference type="InterPro" id="IPR011049">
    <property type="entry name" value="Serralysin-like_metalloprot_C"/>
</dbReference>
<dbReference type="GO" id="GO:0008270">
    <property type="term" value="F:zinc ion binding"/>
    <property type="evidence" value="ECO:0007669"/>
    <property type="project" value="InterPro"/>
</dbReference>
<keyword evidence="4" id="KW-0964">Secreted</keyword>
<evidence type="ECO:0000256" key="3">
    <source>
        <dbReference type="ARBA" id="ARBA00009490"/>
    </source>
</evidence>
<dbReference type="SMART" id="SM00235">
    <property type="entry name" value="ZnMc"/>
    <property type="match status" value="1"/>
</dbReference>
<protein>
    <submittedName>
        <fullName evidence="7">Serralysin</fullName>
        <ecNumber evidence="7">3.4.24.-</ecNumber>
    </submittedName>
</protein>
<dbReference type="STRING" id="1367847.JCM7686_3149"/>
<keyword evidence="5" id="KW-0677">Repeat</keyword>
<keyword evidence="8" id="KW-1185">Reference proteome</keyword>
<evidence type="ECO:0000313" key="7">
    <source>
        <dbReference type="EMBL" id="AGT10185.1"/>
    </source>
</evidence>
<name>S5Y363_PARAH</name>
<dbReference type="Pfam" id="PF08548">
    <property type="entry name" value="Peptidase_M10_C"/>
    <property type="match status" value="1"/>
</dbReference>
<dbReference type="GO" id="GO:0008237">
    <property type="term" value="F:metallopeptidase activity"/>
    <property type="evidence" value="ECO:0007669"/>
    <property type="project" value="InterPro"/>
</dbReference>
<comment type="subcellular location">
    <subcellularLocation>
        <location evidence="2">Secreted</location>
    </subcellularLocation>
</comment>
<dbReference type="EC" id="3.4.24.-" evidence="7"/>
<dbReference type="Pfam" id="PF04151">
    <property type="entry name" value="PPC"/>
    <property type="match status" value="1"/>
</dbReference>
<dbReference type="SUPFAM" id="SSF51120">
    <property type="entry name" value="beta-Roll"/>
    <property type="match status" value="2"/>
</dbReference>
<feature type="domain" description="Peptidase metallopeptidase" evidence="6">
    <location>
        <begin position="173"/>
        <end position="317"/>
    </location>
</feature>
<gene>
    <name evidence="7" type="ORF">JCM7686_3149</name>
</gene>
<dbReference type="InterPro" id="IPR024079">
    <property type="entry name" value="MetalloPept_cat_dom_sf"/>
</dbReference>
<dbReference type="GO" id="GO:0006508">
    <property type="term" value="P:proteolysis"/>
    <property type="evidence" value="ECO:0007669"/>
    <property type="project" value="InterPro"/>
</dbReference>
<dbReference type="Pfam" id="PF00353">
    <property type="entry name" value="HemolysinCabind"/>
    <property type="match status" value="3"/>
</dbReference>
<dbReference type="InterPro" id="IPR006026">
    <property type="entry name" value="Peptidase_Metallo"/>
</dbReference>
<accession>S5Y363</accession>
<evidence type="ECO:0000256" key="5">
    <source>
        <dbReference type="ARBA" id="ARBA00022737"/>
    </source>
</evidence>
<evidence type="ECO:0000256" key="1">
    <source>
        <dbReference type="ARBA" id="ARBA00001913"/>
    </source>
</evidence>
<dbReference type="InterPro" id="IPR034033">
    <property type="entry name" value="Serralysin-like"/>
</dbReference>
<dbReference type="GO" id="GO:0005615">
    <property type="term" value="C:extracellular space"/>
    <property type="evidence" value="ECO:0007669"/>
    <property type="project" value="InterPro"/>
</dbReference>
<dbReference type="AlphaFoldDB" id="S5Y363"/>
<dbReference type="Gene3D" id="2.60.120.380">
    <property type="match status" value="1"/>
</dbReference>
<dbReference type="SUPFAM" id="SSF89260">
    <property type="entry name" value="Collagen-binding domain"/>
    <property type="match status" value="1"/>
</dbReference>
<dbReference type="EMBL" id="CP006650">
    <property type="protein sequence ID" value="AGT10185.1"/>
    <property type="molecule type" value="Genomic_DNA"/>
</dbReference>
<dbReference type="HOGENOM" id="CLU_394246_0_0_5"/>
<dbReference type="CDD" id="cd04277">
    <property type="entry name" value="ZnMc_serralysin_like"/>
    <property type="match status" value="1"/>
</dbReference>
<dbReference type="InterPro" id="IPR001343">
    <property type="entry name" value="Hemolysn_Ca-bd"/>
</dbReference>
<dbReference type="GO" id="GO:0005509">
    <property type="term" value="F:calcium ion binding"/>
    <property type="evidence" value="ECO:0007669"/>
    <property type="project" value="InterPro"/>
</dbReference>
<dbReference type="KEGG" id="pami:JCM7686_3149"/>
<dbReference type="Gene3D" id="2.150.10.10">
    <property type="entry name" value="Serralysin-like metalloprotease, C-terminal"/>
    <property type="match status" value="3"/>
</dbReference>
<dbReference type="PANTHER" id="PTHR38340">
    <property type="entry name" value="S-LAYER PROTEIN"/>
    <property type="match status" value="1"/>
</dbReference>
<dbReference type="PROSITE" id="PS00330">
    <property type="entry name" value="HEMOLYSIN_CALCIUM"/>
    <property type="match status" value="5"/>
</dbReference>
<dbReference type="InterPro" id="IPR007280">
    <property type="entry name" value="Peptidase_C_arc/bac"/>
</dbReference>
<dbReference type="eggNOG" id="COG2931">
    <property type="taxonomic scope" value="Bacteria"/>
</dbReference>
<dbReference type="InterPro" id="IPR013858">
    <property type="entry name" value="Peptidase_M10B_C"/>
</dbReference>
<dbReference type="PATRIC" id="fig|1367847.3.peg.3175"/>
<dbReference type="Gene3D" id="3.40.390.10">
    <property type="entry name" value="Collagenase (Catalytic Domain)"/>
    <property type="match status" value="1"/>
</dbReference>
<evidence type="ECO:0000256" key="4">
    <source>
        <dbReference type="ARBA" id="ARBA00022525"/>
    </source>
</evidence>
<proteinExistence type="inferred from homology"/>